<reference evidence="1" key="1">
    <citation type="submission" date="2021-02" db="EMBL/GenBank/DDBJ databases">
        <authorList>
            <person name="Han P."/>
        </authorList>
    </citation>
    <scope>NUCLEOTIDE SEQUENCE</scope>
    <source>
        <strain evidence="1">Candidatus Nitrosotenuis uzonensis 5A</strain>
    </source>
</reference>
<dbReference type="EMBL" id="CAJNAQ010000005">
    <property type="protein sequence ID" value="CAE6494852.1"/>
    <property type="molecule type" value="Genomic_DNA"/>
</dbReference>
<evidence type="ECO:0000313" key="1">
    <source>
        <dbReference type="EMBL" id="CAE6494852.1"/>
    </source>
</evidence>
<dbReference type="Proteomes" id="UP000655759">
    <property type="component" value="Unassembled WGS sequence"/>
</dbReference>
<dbReference type="AlphaFoldDB" id="A0A812F087"/>
<comment type="caution">
    <text evidence="1">The sequence shown here is derived from an EMBL/GenBank/DDBJ whole genome shotgun (WGS) entry which is preliminary data.</text>
</comment>
<accession>A0A812F087</accession>
<gene>
    <name evidence="1" type="ORF">NUZ5A_50326</name>
</gene>
<evidence type="ECO:0000313" key="2">
    <source>
        <dbReference type="Proteomes" id="UP000655759"/>
    </source>
</evidence>
<sequence length="47" mass="5295">MTYCIECGDDAEVCYCGKEGQPATDYVDSPTEEILSLKCYCEKHKPK</sequence>
<name>A0A812F087_9ARCH</name>
<organism evidence="1 2">
    <name type="scientific">Candidatus Nitrosotenuis uzonensis</name>
    <dbReference type="NCBI Taxonomy" id="1407055"/>
    <lineage>
        <taxon>Archaea</taxon>
        <taxon>Nitrososphaerota</taxon>
        <taxon>Candidatus Nitrosotenuis</taxon>
    </lineage>
</organism>
<protein>
    <submittedName>
        <fullName evidence="1">Uncharacterized protein</fullName>
    </submittedName>
</protein>
<proteinExistence type="predicted"/>